<sequence>MSTSVRQRGSSGSKGKVTAKVEKTDKPAKQTKAANSDSELSGSDNGDSDNGDSDNGNSSDASDYDDLAKARKQAHKAIGSRKRKTADAEEFSTILSSILGQDARNESAPIMAKDKTRENQLKEELLDYRARKALAAERRMQRDKDRVVPSMVGFDYERKLRKVATKGVIKLFNVVKAQQTELTEINSVQTMGTEKVAEMSKTKFLDLLKTKPISE</sequence>
<reference evidence="1" key="1">
    <citation type="submission" date="2022-07" db="EMBL/GenBank/DDBJ databases">
        <title>Phylogenomic reconstructions and comparative analyses of Kickxellomycotina fungi.</title>
        <authorList>
            <person name="Reynolds N.K."/>
            <person name="Stajich J.E."/>
            <person name="Barry K."/>
            <person name="Grigoriev I.V."/>
            <person name="Crous P."/>
            <person name="Smith M.E."/>
        </authorList>
    </citation>
    <scope>NUCLEOTIDE SEQUENCE</scope>
    <source>
        <strain evidence="1">Benny 63K</strain>
    </source>
</reference>
<evidence type="ECO:0000313" key="2">
    <source>
        <dbReference type="Proteomes" id="UP001150581"/>
    </source>
</evidence>
<accession>A0ACC1IV58</accession>
<organism evidence="1 2">
    <name type="scientific">Kickxella alabastrina</name>
    <dbReference type="NCBI Taxonomy" id="61397"/>
    <lineage>
        <taxon>Eukaryota</taxon>
        <taxon>Fungi</taxon>
        <taxon>Fungi incertae sedis</taxon>
        <taxon>Zoopagomycota</taxon>
        <taxon>Kickxellomycotina</taxon>
        <taxon>Kickxellomycetes</taxon>
        <taxon>Kickxellales</taxon>
        <taxon>Kickxellaceae</taxon>
        <taxon>Kickxella</taxon>
    </lineage>
</organism>
<proteinExistence type="predicted"/>
<evidence type="ECO:0000313" key="1">
    <source>
        <dbReference type="EMBL" id="KAJ1901430.1"/>
    </source>
</evidence>
<dbReference type="Proteomes" id="UP001150581">
    <property type="component" value="Unassembled WGS sequence"/>
</dbReference>
<comment type="caution">
    <text evidence="1">The sequence shown here is derived from an EMBL/GenBank/DDBJ whole genome shotgun (WGS) entry which is preliminary data.</text>
</comment>
<protein>
    <submittedName>
        <fullName evidence="1">Pre-60S ribosomal particles component</fullName>
    </submittedName>
</protein>
<keyword evidence="2" id="KW-1185">Reference proteome</keyword>
<gene>
    <name evidence="1" type="primary">RRP15</name>
    <name evidence="1" type="ORF">LPJ66_000799</name>
</gene>
<name>A0ACC1IV58_9FUNG</name>
<dbReference type="EMBL" id="JANBPG010000028">
    <property type="protein sequence ID" value="KAJ1901430.1"/>
    <property type="molecule type" value="Genomic_DNA"/>
</dbReference>